<keyword evidence="8 11" id="KW-0406">Ion transport</keyword>
<keyword evidence="11" id="KW-1003">Cell membrane</keyword>
<keyword evidence="3 11" id="KW-0813">Transport</keyword>
<organism evidence="13 14">
    <name type="scientific">Clostridium gasigenes</name>
    <dbReference type="NCBI Taxonomy" id="94869"/>
    <lineage>
        <taxon>Bacteria</taxon>
        <taxon>Bacillati</taxon>
        <taxon>Bacillota</taxon>
        <taxon>Clostridia</taxon>
        <taxon>Eubacteriales</taxon>
        <taxon>Clostridiaceae</taxon>
        <taxon>Clostridium</taxon>
    </lineage>
</organism>
<reference evidence="12 15" key="2">
    <citation type="submission" date="2020-08" db="EMBL/GenBank/DDBJ databases">
        <title>Clostridia isolated from Swiss meat.</title>
        <authorList>
            <person name="Wambui J."/>
            <person name="Stevens M.J.A."/>
            <person name="Stephan R."/>
        </authorList>
    </citation>
    <scope>NUCLEOTIDE SEQUENCE [LARGE SCALE GENOMIC DNA]</scope>
    <source>
        <strain evidence="12 15">CM001</strain>
    </source>
</reference>
<dbReference type="GO" id="GO:0046933">
    <property type="term" value="F:proton-transporting ATP synthase activity, rotational mechanism"/>
    <property type="evidence" value="ECO:0007669"/>
    <property type="project" value="UniProtKB-UniRule"/>
</dbReference>
<dbReference type="HAMAP" id="MF_01393">
    <property type="entry name" value="ATP_synth_a_bact"/>
    <property type="match status" value="1"/>
</dbReference>
<keyword evidence="6 11" id="KW-0375">Hydrogen ion transport</keyword>
<dbReference type="InterPro" id="IPR045082">
    <property type="entry name" value="ATP_syn_F0_a_bact/chloroplast"/>
</dbReference>
<dbReference type="Proteomes" id="UP000198597">
    <property type="component" value="Unassembled WGS sequence"/>
</dbReference>
<sequence>METLEPIVSFTLGGFKIDITPEMVVQWGIIIFIALLCWWTTRNLSIKPSKKQTVVETIYKSLKGLIINNVGEKYLDILPFIGTTAVFIFMMNMVGLIGISPPTKSFSVTVSLGLISFFVVQFYAIKNHGIGSYLKGYAQPVAIMLPINLLERVMFPVSLALRLFGNILAATILVELVYEALGSVAWIAQIGLPIPLHGYFDVFDGVIQVVIFVMLTMINIKIVSEH</sequence>
<dbReference type="EMBL" id="JACKWY010000003">
    <property type="protein sequence ID" value="MBB6714206.1"/>
    <property type="molecule type" value="Genomic_DNA"/>
</dbReference>
<keyword evidence="5 11" id="KW-0812">Transmembrane</keyword>
<evidence type="ECO:0000256" key="5">
    <source>
        <dbReference type="ARBA" id="ARBA00022692"/>
    </source>
</evidence>
<dbReference type="Proteomes" id="UP000585258">
    <property type="component" value="Unassembled WGS sequence"/>
</dbReference>
<evidence type="ECO:0000256" key="6">
    <source>
        <dbReference type="ARBA" id="ARBA00022781"/>
    </source>
</evidence>
<dbReference type="STRING" id="94869.SAMN04488529_10414"/>
<comment type="function">
    <text evidence="11">Key component of the proton channel; it plays a direct role in the translocation of protons across the membrane.</text>
</comment>
<dbReference type="EMBL" id="FNJM01000004">
    <property type="protein sequence ID" value="SDP33204.1"/>
    <property type="molecule type" value="Genomic_DNA"/>
</dbReference>
<dbReference type="InterPro" id="IPR000568">
    <property type="entry name" value="ATP_synth_F0_asu"/>
</dbReference>
<evidence type="ECO:0000313" key="15">
    <source>
        <dbReference type="Proteomes" id="UP000585258"/>
    </source>
</evidence>
<evidence type="ECO:0000256" key="3">
    <source>
        <dbReference type="ARBA" id="ARBA00022448"/>
    </source>
</evidence>
<evidence type="ECO:0000313" key="14">
    <source>
        <dbReference type="Proteomes" id="UP000198597"/>
    </source>
</evidence>
<dbReference type="RefSeq" id="WP_089968326.1">
    <property type="nucleotide sequence ID" value="NZ_FNJM01000004.1"/>
</dbReference>
<feature type="transmembrane region" description="Helical" evidence="11">
    <location>
        <begin position="198"/>
        <end position="220"/>
    </location>
</feature>
<evidence type="ECO:0000313" key="12">
    <source>
        <dbReference type="EMBL" id="MBB6714206.1"/>
    </source>
</evidence>
<dbReference type="PANTHER" id="PTHR42823">
    <property type="entry name" value="ATP SYNTHASE SUBUNIT A, CHLOROPLASTIC"/>
    <property type="match status" value="1"/>
</dbReference>
<keyword evidence="10 11" id="KW-0066">ATP synthesis</keyword>
<gene>
    <name evidence="11" type="primary">atpB</name>
    <name evidence="12" type="ORF">H7E68_05580</name>
    <name evidence="13" type="ORF">SAMN04488529_10414</name>
</gene>
<dbReference type="GO" id="GO:0042777">
    <property type="term" value="P:proton motive force-driven plasma membrane ATP synthesis"/>
    <property type="evidence" value="ECO:0007669"/>
    <property type="project" value="TreeGrafter"/>
</dbReference>
<evidence type="ECO:0000256" key="1">
    <source>
        <dbReference type="ARBA" id="ARBA00004141"/>
    </source>
</evidence>
<dbReference type="PROSITE" id="PS00449">
    <property type="entry name" value="ATPASE_A"/>
    <property type="match status" value="1"/>
</dbReference>
<evidence type="ECO:0000256" key="11">
    <source>
        <dbReference type="HAMAP-Rule" id="MF_01393"/>
    </source>
</evidence>
<dbReference type="InterPro" id="IPR023011">
    <property type="entry name" value="ATP_synth_F0_asu_AS"/>
</dbReference>
<evidence type="ECO:0000256" key="10">
    <source>
        <dbReference type="ARBA" id="ARBA00023310"/>
    </source>
</evidence>
<comment type="similarity">
    <text evidence="2 11">Belongs to the ATPase A chain family.</text>
</comment>
<dbReference type="GO" id="GO:0045259">
    <property type="term" value="C:proton-transporting ATP synthase complex"/>
    <property type="evidence" value="ECO:0007669"/>
    <property type="project" value="UniProtKB-KW"/>
</dbReference>
<keyword evidence="7 11" id="KW-1133">Transmembrane helix</keyword>
<feature type="transmembrane region" description="Helical" evidence="11">
    <location>
        <begin position="77"/>
        <end position="99"/>
    </location>
</feature>
<dbReference type="SUPFAM" id="SSF81336">
    <property type="entry name" value="F1F0 ATP synthase subunit A"/>
    <property type="match status" value="1"/>
</dbReference>
<feature type="transmembrane region" description="Helical" evidence="11">
    <location>
        <begin position="24"/>
        <end position="41"/>
    </location>
</feature>
<dbReference type="CDD" id="cd00310">
    <property type="entry name" value="ATP-synt_Fo_a_6"/>
    <property type="match status" value="1"/>
</dbReference>
<dbReference type="GO" id="GO:0005886">
    <property type="term" value="C:plasma membrane"/>
    <property type="evidence" value="ECO:0007669"/>
    <property type="project" value="UniProtKB-SubCell"/>
</dbReference>
<protein>
    <recommendedName>
        <fullName evidence="11">ATP synthase subunit a</fullName>
    </recommendedName>
    <alternativeName>
        <fullName evidence="11">ATP synthase F0 sector subunit a</fullName>
    </alternativeName>
    <alternativeName>
        <fullName evidence="11">F-ATPase subunit 6</fullName>
    </alternativeName>
</protein>
<evidence type="ECO:0000256" key="9">
    <source>
        <dbReference type="ARBA" id="ARBA00023136"/>
    </source>
</evidence>
<proteinExistence type="inferred from homology"/>
<evidence type="ECO:0000256" key="4">
    <source>
        <dbReference type="ARBA" id="ARBA00022547"/>
    </source>
</evidence>
<dbReference type="PANTHER" id="PTHR42823:SF3">
    <property type="entry name" value="ATP SYNTHASE SUBUNIT A, CHLOROPLASTIC"/>
    <property type="match status" value="1"/>
</dbReference>
<dbReference type="OrthoDB" id="9789241at2"/>
<evidence type="ECO:0000313" key="13">
    <source>
        <dbReference type="EMBL" id="SDP33204.1"/>
    </source>
</evidence>
<accession>A0A1H0RUM3</accession>
<dbReference type="AlphaFoldDB" id="A0A1H0RUM3"/>
<dbReference type="Gene3D" id="1.20.120.220">
    <property type="entry name" value="ATP synthase, F0 complex, subunit A"/>
    <property type="match status" value="1"/>
</dbReference>
<dbReference type="Pfam" id="PF00119">
    <property type="entry name" value="ATP-synt_A"/>
    <property type="match status" value="1"/>
</dbReference>
<name>A0A1H0RUM3_9CLOT</name>
<dbReference type="NCBIfam" id="NF004484">
    <property type="entry name" value="PRK05815.3-2"/>
    <property type="match status" value="1"/>
</dbReference>
<keyword evidence="4 11" id="KW-0138">CF(0)</keyword>
<keyword evidence="14" id="KW-1185">Reference proteome</keyword>
<evidence type="ECO:0000256" key="7">
    <source>
        <dbReference type="ARBA" id="ARBA00022989"/>
    </source>
</evidence>
<dbReference type="InterPro" id="IPR035908">
    <property type="entry name" value="F0_ATP_A_sf"/>
</dbReference>
<evidence type="ECO:0000256" key="2">
    <source>
        <dbReference type="ARBA" id="ARBA00006810"/>
    </source>
</evidence>
<comment type="subcellular location">
    <subcellularLocation>
        <location evidence="11">Cell membrane</location>
        <topology evidence="11">Multi-pass membrane protein</topology>
    </subcellularLocation>
    <subcellularLocation>
        <location evidence="1">Membrane</location>
        <topology evidence="1">Multi-pass membrane protein</topology>
    </subcellularLocation>
</comment>
<evidence type="ECO:0000256" key="8">
    <source>
        <dbReference type="ARBA" id="ARBA00023065"/>
    </source>
</evidence>
<feature type="transmembrane region" description="Helical" evidence="11">
    <location>
        <begin position="105"/>
        <end position="125"/>
    </location>
</feature>
<dbReference type="PRINTS" id="PR00123">
    <property type="entry name" value="ATPASEA"/>
</dbReference>
<keyword evidence="9 11" id="KW-0472">Membrane</keyword>
<reference evidence="13 14" key="1">
    <citation type="submission" date="2016-10" db="EMBL/GenBank/DDBJ databases">
        <authorList>
            <person name="de Groot N.N."/>
        </authorList>
    </citation>
    <scope>NUCLEOTIDE SEQUENCE [LARGE SCALE GENOMIC DNA]</scope>
    <source>
        <strain evidence="13 14">DSM 12272</strain>
    </source>
</reference>